<evidence type="ECO:0000313" key="5">
    <source>
        <dbReference type="Proteomes" id="UP000661691"/>
    </source>
</evidence>
<accession>A0A926RVH7</accession>
<gene>
    <name evidence="4" type="ORF">IC620_14830</name>
</gene>
<sequence>MKSNKLRIQRSKATTASTHPANVFVSVVRQAKKSIVSLACKQDAQTSPFDSLQFNQLFGPGRRQARQSSKQYGSGFFIHPDGYLITNEHVIHGSSEILCKVDGYKKAIPAQVTWADVARDIAVLKVNLPKSPKPLMLGNSQSTMVGEWVIAIGNPFGLDNSVSVGVISGTNRPLYVGDRLYDNIIQTDCAINPGNSGGPLVNILGEVVGVCTLILQPSQCLGFAIPIEEIKSTARRYISY</sequence>
<evidence type="ECO:0000313" key="4">
    <source>
        <dbReference type="EMBL" id="MBD1373619.1"/>
    </source>
</evidence>
<dbReference type="PANTHER" id="PTHR43343:SF3">
    <property type="entry name" value="PROTEASE DO-LIKE 8, CHLOROPLASTIC"/>
    <property type="match status" value="1"/>
</dbReference>
<proteinExistence type="predicted"/>
<evidence type="ECO:0000256" key="3">
    <source>
        <dbReference type="ARBA" id="ARBA00022825"/>
    </source>
</evidence>
<dbReference type="AlphaFoldDB" id="A0A926RVH7"/>
<dbReference type="GO" id="GO:0006508">
    <property type="term" value="P:proteolysis"/>
    <property type="evidence" value="ECO:0007669"/>
    <property type="project" value="UniProtKB-KW"/>
</dbReference>
<name>A0A926RVH7_9BACL</name>
<dbReference type="SUPFAM" id="SSF50494">
    <property type="entry name" value="Trypsin-like serine proteases"/>
    <property type="match status" value="1"/>
</dbReference>
<reference evidence="5" key="1">
    <citation type="submission" date="2022-10" db="EMBL/GenBank/DDBJ databases">
        <title>A novel bacterium of genus Hazenella, isolated from South China Sea.</title>
        <authorList>
            <person name="Huang H."/>
            <person name="Mo K."/>
            <person name="Hu Y."/>
        </authorList>
    </citation>
    <scope>NUCLEOTIDE SEQUENCE [LARGE SCALE GENOMIC DNA]</scope>
    <source>
        <strain evidence="5">IB182357</strain>
    </source>
</reference>
<organism evidence="4 5">
    <name type="scientific">Polycladospora coralii</name>
    <dbReference type="NCBI Taxonomy" id="2771432"/>
    <lineage>
        <taxon>Bacteria</taxon>
        <taxon>Bacillati</taxon>
        <taxon>Bacillota</taxon>
        <taxon>Bacilli</taxon>
        <taxon>Bacillales</taxon>
        <taxon>Thermoactinomycetaceae</taxon>
        <taxon>Polycladospora</taxon>
    </lineage>
</organism>
<evidence type="ECO:0000256" key="2">
    <source>
        <dbReference type="ARBA" id="ARBA00022801"/>
    </source>
</evidence>
<dbReference type="RefSeq" id="WP_191142631.1">
    <property type="nucleotide sequence ID" value="NZ_JACXAH010000030.1"/>
</dbReference>
<dbReference type="PANTHER" id="PTHR43343">
    <property type="entry name" value="PEPTIDASE S12"/>
    <property type="match status" value="1"/>
</dbReference>
<keyword evidence="2" id="KW-0378">Hydrolase</keyword>
<dbReference type="Pfam" id="PF13365">
    <property type="entry name" value="Trypsin_2"/>
    <property type="match status" value="1"/>
</dbReference>
<dbReference type="InterPro" id="IPR009003">
    <property type="entry name" value="Peptidase_S1_PA"/>
</dbReference>
<comment type="caution">
    <text evidence="4">The sequence shown here is derived from an EMBL/GenBank/DDBJ whole genome shotgun (WGS) entry which is preliminary data.</text>
</comment>
<dbReference type="InterPro" id="IPR001940">
    <property type="entry name" value="Peptidase_S1C"/>
</dbReference>
<dbReference type="GO" id="GO:0004252">
    <property type="term" value="F:serine-type endopeptidase activity"/>
    <property type="evidence" value="ECO:0007669"/>
    <property type="project" value="InterPro"/>
</dbReference>
<dbReference type="InterPro" id="IPR051201">
    <property type="entry name" value="Chloro_Bact_Ser_Proteases"/>
</dbReference>
<protein>
    <submittedName>
        <fullName evidence="4">Trypsin-like peptidase domain-containing protein</fullName>
    </submittedName>
</protein>
<evidence type="ECO:0000256" key="1">
    <source>
        <dbReference type="ARBA" id="ARBA00022670"/>
    </source>
</evidence>
<dbReference type="PRINTS" id="PR00834">
    <property type="entry name" value="PROTEASES2C"/>
</dbReference>
<keyword evidence="1" id="KW-0645">Protease</keyword>
<dbReference type="Proteomes" id="UP000661691">
    <property type="component" value="Unassembled WGS sequence"/>
</dbReference>
<keyword evidence="3" id="KW-0720">Serine protease</keyword>
<dbReference type="EMBL" id="JACXAH010000030">
    <property type="protein sequence ID" value="MBD1373619.1"/>
    <property type="molecule type" value="Genomic_DNA"/>
</dbReference>
<keyword evidence="5" id="KW-1185">Reference proteome</keyword>
<dbReference type="Gene3D" id="2.40.10.120">
    <property type="match status" value="1"/>
</dbReference>